<evidence type="ECO:0000256" key="1">
    <source>
        <dbReference type="ARBA" id="ARBA00023002"/>
    </source>
</evidence>
<sequence>MHTVRYLHKAGAKCIGIAEVDGSIYNPEGIHAQKLEDYRMENGTIIGFPGAKPYEGDLLCEKCDILVPAASERQLTKQNASKIQAKVSKPALIPIVAIQPMT</sequence>
<keyword evidence="1" id="KW-0560">Oxidoreductase</keyword>
<organism evidence="3 4">
    <name type="scientific">Potamilus streckersoni</name>
    <dbReference type="NCBI Taxonomy" id="2493646"/>
    <lineage>
        <taxon>Eukaryota</taxon>
        <taxon>Metazoa</taxon>
        <taxon>Spiralia</taxon>
        <taxon>Lophotrochozoa</taxon>
        <taxon>Mollusca</taxon>
        <taxon>Bivalvia</taxon>
        <taxon>Autobranchia</taxon>
        <taxon>Heteroconchia</taxon>
        <taxon>Palaeoheterodonta</taxon>
        <taxon>Unionida</taxon>
        <taxon>Unionoidea</taxon>
        <taxon>Unionidae</taxon>
        <taxon>Ambleminae</taxon>
        <taxon>Lampsilini</taxon>
        <taxon>Potamilus</taxon>
    </lineage>
</organism>
<dbReference type="GO" id="GO:0004352">
    <property type="term" value="F:glutamate dehydrogenase (NAD+) activity"/>
    <property type="evidence" value="ECO:0007669"/>
    <property type="project" value="TreeGrafter"/>
</dbReference>
<dbReference type="InterPro" id="IPR006096">
    <property type="entry name" value="Glu/Leu/Phe/Val/Trp_DH_C"/>
</dbReference>
<comment type="caution">
    <text evidence="3">The sequence shown here is derived from an EMBL/GenBank/DDBJ whole genome shotgun (WGS) entry which is preliminary data.</text>
</comment>
<dbReference type="PANTHER" id="PTHR11606:SF13">
    <property type="entry name" value="GLUTAMATE DEHYDROGENASE 1, MITOCHONDRIAL"/>
    <property type="match status" value="1"/>
</dbReference>
<dbReference type="InterPro" id="IPR036291">
    <property type="entry name" value="NAD(P)-bd_dom_sf"/>
</dbReference>
<dbReference type="GO" id="GO:0006538">
    <property type="term" value="P:L-glutamate catabolic process"/>
    <property type="evidence" value="ECO:0007669"/>
    <property type="project" value="TreeGrafter"/>
</dbReference>
<dbReference type="Proteomes" id="UP001195483">
    <property type="component" value="Unassembled WGS sequence"/>
</dbReference>
<evidence type="ECO:0000259" key="2">
    <source>
        <dbReference type="Pfam" id="PF00208"/>
    </source>
</evidence>
<reference evidence="3" key="3">
    <citation type="submission" date="2023-05" db="EMBL/GenBank/DDBJ databases">
        <authorList>
            <person name="Smith C.H."/>
        </authorList>
    </citation>
    <scope>NUCLEOTIDE SEQUENCE</scope>
    <source>
        <strain evidence="3">CHS0354</strain>
        <tissue evidence="3">Mantle</tissue>
    </source>
</reference>
<accession>A0AAE0RTQ3</accession>
<name>A0AAE0RTQ3_9BIVA</name>
<keyword evidence="4" id="KW-1185">Reference proteome</keyword>
<dbReference type="AlphaFoldDB" id="A0AAE0RTQ3"/>
<gene>
    <name evidence="3" type="ORF">CHS0354_028244</name>
</gene>
<dbReference type="PANTHER" id="PTHR11606">
    <property type="entry name" value="GLUTAMATE DEHYDROGENASE"/>
    <property type="match status" value="1"/>
</dbReference>
<evidence type="ECO:0000313" key="3">
    <source>
        <dbReference type="EMBL" id="KAK3579444.1"/>
    </source>
</evidence>
<dbReference type="SUPFAM" id="SSF51735">
    <property type="entry name" value="NAD(P)-binding Rossmann-fold domains"/>
    <property type="match status" value="1"/>
</dbReference>
<feature type="domain" description="Glutamate/phenylalanine/leucine/valine/L-tryptophan dehydrogenase C-terminal" evidence="2">
    <location>
        <begin position="3"/>
        <end position="87"/>
    </location>
</feature>
<reference evidence="3" key="2">
    <citation type="journal article" date="2021" name="Genome Biol. Evol.">
        <title>Developing a high-quality reference genome for a parasitic bivalve with doubly uniparental inheritance (Bivalvia: Unionida).</title>
        <authorList>
            <person name="Smith C.H."/>
        </authorList>
    </citation>
    <scope>NUCLEOTIDE SEQUENCE</scope>
    <source>
        <strain evidence="3">CHS0354</strain>
        <tissue evidence="3">Mantle</tissue>
    </source>
</reference>
<dbReference type="Gene3D" id="3.40.50.720">
    <property type="entry name" value="NAD(P)-binding Rossmann-like Domain"/>
    <property type="match status" value="1"/>
</dbReference>
<reference evidence="3" key="1">
    <citation type="journal article" date="2021" name="Genome Biol. Evol.">
        <title>A High-Quality Reference Genome for a Parasitic Bivalve with Doubly Uniparental Inheritance (Bivalvia: Unionida).</title>
        <authorList>
            <person name="Smith C.H."/>
        </authorList>
    </citation>
    <scope>NUCLEOTIDE SEQUENCE</scope>
    <source>
        <strain evidence="3">CHS0354</strain>
    </source>
</reference>
<dbReference type="EMBL" id="JAEAOA010001694">
    <property type="protein sequence ID" value="KAK3579444.1"/>
    <property type="molecule type" value="Genomic_DNA"/>
</dbReference>
<protein>
    <recommendedName>
        <fullName evidence="2">Glutamate/phenylalanine/leucine/valine/L-tryptophan dehydrogenase C-terminal domain-containing protein</fullName>
    </recommendedName>
</protein>
<dbReference type="GO" id="GO:0005739">
    <property type="term" value="C:mitochondrion"/>
    <property type="evidence" value="ECO:0007669"/>
    <property type="project" value="TreeGrafter"/>
</dbReference>
<dbReference type="Pfam" id="PF00208">
    <property type="entry name" value="ELFV_dehydrog"/>
    <property type="match status" value="1"/>
</dbReference>
<evidence type="ECO:0000313" key="4">
    <source>
        <dbReference type="Proteomes" id="UP001195483"/>
    </source>
</evidence>
<proteinExistence type="predicted"/>